<accession>A0A2K2CYE8</accession>
<protein>
    <submittedName>
        <fullName evidence="1 2">Uncharacterized protein</fullName>
    </submittedName>
</protein>
<sequence>MCSPQCAWPGSGEGTTLRRVQEHVQTSTTNMETPYLGSHRIGRWLRSTSWSKCWLGGLGGGARYLPCRCQWISAV</sequence>
<gene>
    <name evidence="1" type="ORF">BRADI_3g19931v3</name>
</gene>
<dbReference type="EnsemblPlants" id="PNT67055">
    <property type="protein sequence ID" value="PNT67055"/>
    <property type="gene ID" value="BRADI_3g19931v3"/>
</dbReference>
<evidence type="ECO:0000313" key="1">
    <source>
        <dbReference type="EMBL" id="PNT67055.1"/>
    </source>
</evidence>
<reference evidence="2" key="3">
    <citation type="submission" date="2018-08" db="UniProtKB">
        <authorList>
            <consortium name="EnsemblPlants"/>
        </authorList>
    </citation>
    <scope>IDENTIFICATION</scope>
    <source>
        <strain evidence="2">cv. Bd21</strain>
    </source>
</reference>
<reference evidence="1 2" key="1">
    <citation type="journal article" date="2010" name="Nature">
        <title>Genome sequencing and analysis of the model grass Brachypodium distachyon.</title>
        <authorList>
            <consortium name="International Brachypodium Initiative"/>
        </authorList>
    </citation>
    <scope>NUCLEOTIDE SEQUENCE [LARGE SCALE GENOMIC DNA]</scope>
    <source>
        <strain evidence="1 2">Bd21</strain>
    </source>
</reference>
<evidence type="ECO:0000313" key="2">
    <source>
        <dbReference type="EnsemblPlants" id="PNT67055"/>
    </source>
</evidence>
<organism evidence="1">
    <name type="scientific">Brachypodium distachyon</name>
    <name type="common">Purple false brome</name>
    <name type="synonym">Trachynia distachya</name>
    <dbReference type="NCBI Taxonomy" id="15368"/>
    <lineage>
        <taxon>Eukaryota</taxon>
        <taxon>Viridiplantae</taxon>
        <taxon>Streptophyta</taxon>
        <taxon>Embryophyta</taxon>
        <taxon>Tracheophyta</taxon>
        <taxon>Spermatophyta</taxon>
        <taxon>Magnoliopsida</taxon>
        <taxon>Liliopsida</taxon>
        <taxon>Poales</taxon>
        <taxon>Poaceae</taxon>
        <taxon>BOP clade</taxon>
        <taxon>Pooideae</taxon>
        <taxon>Stipodae</taxon>
        <taxon>Brachypodieae</taxon>
        <taxon>Brachypodium</taxon>
    </lineage>
</organism>
<proteinExistence type="predicted"/>
<dbReference type="Proteomes" id="UP000008810">
    <property type="component" value="Chromosome 3"/>
</dbReference>
<keyword evidence="3" id="KW-1185">Reference proteome</keyword>
<dbReference type="Gramene" id="PNT67055">
    <property type="protein sequence ID" value="PNT67055"/>
    <property type="gene ID" value="BRADI_3g19931v3"/>
</dbReference>
<evidence type="ECO:0000313" key="3">
    <source>
        <dbReference type="Proteomes" id="UP000008810"/>
    </source>
</evidence>
<name>A0A2K2CYE8_BRADI</name>
<dbReference type="EMBL" id="CM000882">
    <property type="protein sequence ID" value="PNT67055.1"/>
    <property type="molecule type" value="Genomic_DNA"/>
</dbReference>
<dbReference type="AlphaFoldDB" id="A0A2K2CYE8"/>
<reference evidence="1" key="2">
    <citation type="submission" date="2017-06" db="EMBL/GenBank/DDBJ databases">
        <title>WGS assembly of Brachypodium distachyon.</title>
        <authorList>
            <consortium name="The International Brachypodium Initiative"/>
            <person name="Lucas S."/>
            <person name="Harmon-Smith M."/>
            <person name="Lail K."/>
            <person name="Tice H."/>
            <person name="Grimwood J."/>
            <person name="Bruce D."/>
            <person name="Barry K."/>
            <person name="Shu S."/>
            <person name="Lindquist E."/>
            <person name="Wang M."/>
            <person name="Pitluck S."/>
            <person name="Vogel J.P."/>
            <person name="Garvin D.F."/>
            <person name="Mockler T.C."/>
            <person name="Schmutz J."/>
            <person name="Rokhsar D."/>
            <person name="Bevan M.W."/>
        </authorList>
    </citation>
    <scope>NUCLEOTIDE SEQUENCE</scope>
    <source>
        <strain evidence="1">Bd21</strain>
    </source>
</reference>